<proteinExistence type="predicted"/>
<organism evidence="2 3">
    <name type="scientific">Bimuria novae-zelandiae CBS 107.79</name>
    <dbReference type="NCBI Taxonomy" id="1447943"/>
    <lineage>
        <taxon>Eukaryota</taxon>
        <taxon>Fungi</taxon>
        <taxon>Dikarya</taxon>
        <taxon>Ascomycota</taxon>
        <taxon>Pezizomycotina</taxon>
        <taxon>Dothideomycetes</taxon>
        <taxon>Pleosporomycetidae</taxon>
        <taxon>Pleosporales</taxon>
        <taxon>Massarineae</taxon>
        <taxon>Didymosphaeriaceae</taxon>
        <taxon>Bimuria</taxon>
    </lineage>
</organism>
<gene>
    <name evidence="2" type="ORF">BU23DRAFT_641337</name>
</gene>
<dbReference type="AlphaFoldDB" id="A0A6A5V753"/>
<evidence type="ECO:0000313" key="2">
    <source>
        <dbReference type="EMBL" id="KAF1973011.1"/>
    </source>
</evidence>
<feature type="compositionally biased region" description="Polar residues" evidence="1">
    <location>
        <begin position="71"/>
        <end position="87"/>
    </location>
</feature>
<evidence type="ECO:0000256" key="1">
    <source>
        <dbReference type="SAM" id="MobiDB-lite"/>
    </source>
</evidence>
<protein>
    <submittedName>
        <fullName evidence="2">Uncharacterized protein</fullName>
    </submittedName>
</protein>
<dbReference type="EMBL" id="ML976683">
    <property type="protein sequence ID" value="KAF1973011.1"/>
    <property type="molecule type" value="Genomic_DNA"/>
</dbReference>
<sequence length="168" mass="18937">MTILIQTKHSLLRLLVIRKRTHLVALDVILELELEDPRLTKRRRLAKRLVENLVCNPATIPKLTPLPTPGGSASYSRASTEPSLRSLNNDRERDGARNPRSSLSNLCTEDDGGGSAHNCRIIEGLLHSTRGFISPLESIEGEEYIGLDLERREEYREGVSSIIYYIFN</sequence>
<accession>A0A6A5V753</accession>
<feature type="region of interest" description="Disordered" evidence="1">
    <location>
        <begin position="61"/>
        <end position="114"/>
    </location>
</feature>
<reference evidence="2" key="1">
    <citation type="journal article" date="2020" name="Stud. Mycol.">
        <title>101 Dothideomycetes genomes: a test case for predicting lifestyles and emergence of pathogens.</title>
        <authorList>
            <person name="Haridas S."/>
            <person name="Albert R."/>
            <person name="Binder M."/>
            <person name="Bloem J."/>
            <person name="Labutti K."/>
            <person name="Salamov A."/>
            <person name="Andreopoulos B."/>
            <person name="Baker S."/>
            <person name="Barry K."/>
            <person name="Bills G."/>
            <person name="Bluhm B."/>
            <person name="Cannon C."/>
            <person name="Castanera R."/>
            <person name="Culley D."/>
            <person name="Daum C."/>
            <person name="Ezra D."/>
            <person name="Gonzalez J."/>
            <person name="Henrissat B."/>
            <person name="Kuo A."/>
            <person name="Liang C."/>
            <person name="Lipzen A."/>
            <person name="Lutzoni F."/>
            <person name="Magnuson J."/>
            <person name="Mondo S."/>
            <person name="Nolan M."/>
            <person name="Ohm R."/>
            <person name="Pangilinan J."/>
            <person name="Park H.-J."/>
            <person name="Ramirez L."/>
            <person name="Alfaro M."/>
            <person name="Sun H."/>
            <person name="Tritt A."/>
            <person name="Yoshinaga Y."/>
            <person name="Zwiers L.-H."/>
            <person name="Turgeon B."/>
            <person name="Goodwin S."/>
            <person name="Spatafora J."/>
            <person name="Crous P."/>
            <person name="Grigoriev I."/>
        </authorList>
    </citation>
    <scope>NUCLEOTIDE SEQUENCE</scope>
    <source>
        <strain evidence="2">CBS 107.79</strain>
    </source>
</reference>
<name>A0A6A5V753_9PLEO</name>
<evidence type="ECO:0000313" key="3">
    <source>
        <dbReference type="Proteomes" id="UP000800036"/>
    </source>
</evidence>
<feature type="compositionally biased region" description="Basic and acidic residues" evidence="1">
    <location>
        <begin position="88"/>
        <end position="97"/>
    </location>
</feature>
<dbReference type="Proteomes" id="UP000800036">
    <property type="component" value="Unassembled WGS sequence"/>
</dbReference>
<keyword evidence="3" id="KW-1185">Reference proteome</keyword>